<dbReference type="GO" id="GO:0009073">
    <property type="term" value="P:aromatic amino acid family biosynthetic process"/>
    <property type="evidence" value="ECO:0007669"/>
    <property type="project" value="UniProtKB-KW"/>
</dbReference>
<dbReference type="GO" id="GO:0019632">
    <property type="term" value="P:shikimate metabolic process"/>
    <property type="evidence" value="ECO:0007669"/>
    <property type="project" value="TreeGrafter"/>
</dbReference>
<dbReference type="PANTHER" id="PTHR21089">
    <property type="entry name" value="SHIKIMATE DEHYDROGENASE"/>
    <property type="match status" value="1"/>
</dbReference>
<keyword evidence="3" id="KW-0057">Aromatic amino acid biosynthesis</keyword>
<dbReference type="Proteomes" id="UP000194664">
    <property type="component" value="Unassembled WGS sequence"/>
</dbReference>
<dbReference type="InterPro" id="IPR013708">
    <property type="entry name" value="Shikimate_DH-bd_N"/>
</dbReference>
<dbReference type="GO" id="GO:0004764">
    <property type="term" value="F:shikimate 3-dehydrogenase (NADP+) activity"/>
    <property type="evidence" value="ECO:0007669"/>
    <property type="project" value="InterPro"/>
</dbReference>
<dbReference type="SUPFAM" id="SSF53223">
    <property type="entry name" value="Aminoacid dehydrogenase-like, N-terminal domain"/>
    <property type="match status" value="1"/>
</dbReference>
<dbReference type="Pfam" id="PF03435">
    <property type="entry name" value="Sacchrp_dh_NADP"/>
    <property type="match status" value="1"/>
</dbReference>
<evidence type="ECO:0000259" key="5">
    <source>
        <dbReference type="Pfam" id="PF08501"/>
    </source>
</evidence>
<accession>A0A251WWL7</accession>
<comment type="caution">
    <text evidence="6">The sequence shown here is derived from an EMBL/GenBank/DDBJ whole genome shotgun (WGS) entry which is preliminary data.</text>
</comment>
<feature type="domain" description="Shikimate dehydrogenase substrate binding N-terminal" evidence="5">
    <location>
        <begin position="12"/>
        <end position="96"/>
    </location>
</feature>
<dbReference type="Pfam" id="PF08501">
    <property type="entry name" value="Shikimate_dh_N"/>
    <property type="match status" value="1"/>
</dbReference>
<dbReference type="SUPFAM" id="SSF51735">
    <property type="entry name" value="NAD(P)-binding Rossmann-fold domains"/>
    <property type="match status" value="1"/>
</dbReference>
<proteinExistence type="predicted"/>
<dbReference type="InterPro" id="IPR005097">
    <property type="entry name" value="Sacchrp_dh_NADP-bd"/>
</dbReference>
<dbReference type="PANTHER" id="PTHR21089:SF1">
    <property type="entry name" value="BIFUNCTIONAL 3-DEHYDROQUINATE DEHYDRATASE_SHIKIMATE DEHYDROGENASE, CHLOROPLASTIC"/>
    <property type="match status" value="1"/>
</dbReference>
<gene>
    <name evidence="6" type="ORF">BVC71_08885</name>
</gene>
<evidence type="ECO:0000256" key="1">
    <source>
        <dbReference type="ARBA" id="ARBA00004871"/>
    </source>
</evidence>
<protein>
    <submittedName>
        <fullName evidence="6">Shikimate dehydrogenase</fullName>
    </submittedName>
</protein>
<reference evidence="6 7" key="1">
    <citation type="submission" date="2016-12" db="EMBL/GenBank/DDBJ databases">
        <title>The draft genome sequence of HSLHS2.</title>
        <authorList>
            <person name="Hu D."/>
            <person name="Wang L."/>
            <person name="Shao Z."/>
        </authorList>
    </citation>
    <scope>NUCLEOTIDE SEQUENCE [LARGE SCALE GENOMIC DNA]</scope>
    <source>
        <strain evidence="6">MCCC 1A06712</strain>
    </source>
</reference>
<dbReference type="GO" id="GO:0050661">
    <property type="term" value="F:NADP binding"/>
    <property type="evidence" value="ECO:0007669"/>
    <property type="project" value="TreeGrafter"/>
</dbReference>
<organism evidence="6 7">
    <name type="scientific">Marivivens niveibacter</name>
    <dbReference type="NCBI Taxonomy" id="1930667"/>
    <lineage>
        <taxon>Bacteria</taxon>
        <taxon>Pseudomonadati</taxon>
        <taxon>Pseudomonadota</taxon>
        <taxon>Alphaproteobacteria</taxon>
        <taxon>Rhodobacterales</taxon>
        <taxon>Paracoccaceae</taxon>
        <taxon>Marivivens group</taxon>
        <taxon>Marivivens</taxon>
    </lineage>
</organism>
<evidence type="ECO:0000259" key="4">
    <source>
        <dbReference type="Pfam" id="PF03435"/>
    </source>
</evidence>
<evidence type="ECO:0000313" key="6">
    <source>
        <dbReference type="EMBL" id="OUD08827.1"/>
    </source>
</evidence>
<name>A0A251WWL7_9RHOB</name>
<evidence type="ECO:0000313" key="7">
    <source>
        <dbReference type="Proteomes" id="UP000194664"/>
    </source>
</evidence>
<dbReference type="InterPro" id="IPR036291">
    <property type="entry name" value="NAD(P)-bd_dom_sf"/>
</dbReference>
<dbReference type="AlphaFoldDB" id="A0A251WWL7"/>
<dbReference type="OrthoDB" id="9792692at2"/>
<dbReference type="Gene3D" id="3.40.50.720">
    <property type="entry name" value="NAD(P)-binding Rossmann-like Domain"/>
    <property type="match status" value="1"/>
</dbReference>
<dbReference type="Gene3D" id="3.40.50.10860">
    <property type="entry name" value="Leucine Dehydrogenase, chain A, domain 1"/>
    <property type="match status" value="1"/>
</dbReference>
<dbReference type="GO" id="GO:0005829">
    <property type="term" value="C:cytosol"/>
    <property type="evidence" value="ECO:0007669"/>
    <property type="project" value="TreeGrafter"/>
</dbReference>
<dbReference type="CDD" id="cd01065">
    <property type="entry name" value="NAD_bind_Shikimate_DH"/>
    <property type="match status" value="1"/>
</dbReference>
<dbReference type="EMBL" id="MSPP01000003">
    <property type="protein sequence ID" value="OUD08827.1"/>
    <property type="molecule type" value="Genomic_DNA"/>
</dbReference>
<dbReference type="InterPro" id="IPR022893">
    <property type="entry name" value="Shikimate_DH_fam"/>
</dbReference>
<keyword evidence="2" id="KW-0560">Oxidoreductase</keyword>
<keyword evidence="3" id="KW-0028">Amino-acid biosynthesis</keyword>
<evidence type="ECO:0000256" key="2">
    <source>
        <dbReference type="ARBA" id="ARBA00023002"/>
    </source>
</evidence>
<feature type="domain" description="Saccharopine dehydrogenase NADP binding" evidence="4">
    <location>
        <begin position="129"/>
        <end position="199"/>
    </location>
</feature>
<keyword evidence="7" id="KW-1185">Reference proteome</keyword>
<evidence type="ECO:0000256" key="3">
    <source>
        <dbReference type="ARBA" id="ARBA00023141"/>
    </source>
</evidence>
<dbReference type="InterPro" id="IPR046346">
    <property type="entry name" value="Aminoacid_DH-like_N_sf"/>
</dbReference>
<sequence length="286" mass="30935">MVDPMTKIQLGLIGDNIKASRAPILHRLCGQMTGLDVSYDRLIPKDMAMDFDAVFEHAKSNGFAGVNVTLPYKERVVEKLIIEDQDVARIGAVNTVVFTPEGPKGYNTDFTGFVQGYRNQFGDMNPGRVVMFGAGGVGKAVAFGLKRLKAEEIIFIERDEAKAQELADAVNASTKGVSKARVGSMDDLATADGVINCTPLGMVGYGGSPVPEGQFPAAKWAFDAVYTPVYTPFVGQAEAAGTEVMSGYELYYFQGVDAYEIFTGVHLDDHETLRARLLETPDDQVA</sequence>
<comment type="pathway">
    <text evidence="1">Metabolic intermediate biosynthesis; chorismate biosynthesis; chorismate from D-erythrose 4-phosphate and phosphoenolpyruvate: step 4/7.</text>
</comment>
<dbReference type="GO" id="GO:0009423">
    <property type="term" value="P:chorismate biosynthetic process"/>
    <property type="evidence" value="ECO:0007669"/>
    <property type="project" value="TreeGrafter"/>
</dbReference>